<dbReference type="CDD" id="cd20558">
    <property type="entry name" value="CYCLIN_ScPCL7-like"/>
    <property type="match status" value="1"/>
</dbReference>
<name>A0A5C3Q0E3_9APHY</name>
<dbReference type="PANTHER" id="PTHR15615">
    <property type="match status" value="1"/>
</dbReference>
<dbReference type="STRING" id="1314778.A0A5C3Q0E3"/>
<dbReference type="InParanoid" id="A0A5C3Q0E3"/>
<dbReference type="Pfam" id="PF08613">
    <property type="entry name" value="Cyclin"/>
    <property type="match status" value="1"/>
</dbReference>
<dbReference type="GO" id="GO:0019901">
    <property type="term" value="F:protein kinase binding"/>
    <property type="evidence" value="ECO:0007669"/>
    <property type="project" value="InterPro"/>
</dbReference>
<keyword evidence="3" id="KW-1185">Reference proteome</keyword>
<feature type="compositionally biased region" description="Low complexity" evidence="1">
    <location>
        <begin position="184"/>
        <end position="200"/>
    </location>
</feature>
<dbReference type="PANTHER" id="PTHR15615:SF117">
    <property type="entry name" value="PHO85 CYCLIN PHO80"/>
    <property type="match status" value="1"/>
</dbReference>
<evidence type="ECO:0000313" key="2">
    <source>
        <dbReference type="EMBL" id="TFK94567.1"/>
    </source>
</evidence>
<feature type="compositionally biased region" description="Polar residues" evidence="1">
    <location>
        <begin position="214"/>
        <end position="224"/>
    </location>
</feature>
<dbReference type="GO" id="GO:0016538">
    <property type="term" value="F:cyclin-dependent protein serine/threonine kinase regulator activity"/>
    <property type="evidence" value="ECO:0007669"/>
    <property type="project" value="TreeGrafter"/>
</dbReference>
<dbReference type="EMBL" id="ML210967">
    <property type="protein sequence ID" value="TFK94567.1"/>
    <property type="molecule type" value="Genomic_DNA"/>
</dbReference>
<dbReference type="GO" id="GO:0000307">
    <property type="term" value="C:cyclin-dependent protein kinase holoenzyme complex"/>
    <property type="evidence" value="ECO:0007669"/>
    <property type="project" value="TreeGrafter"/>
</dbReference>
<evidence type="ECO:0000313" key="3">
    <source>
        <dbReference type="Proteomes" id="UP000308197"/>
    </source>
</evidence>
<dbReference type="GO" id="GO:0005634">
    <property type="term" value="C:nucleus"/>
    <property type="evidence" value="ECO:0007669"/>
    <property type="project" value="TreeGrafter"/>
</dbReference>
<sequence>MESPERVELPAAFEDADVDVLVQLIADMMERVMAHNDQIPLSPESLTRFHSRTAPGISILDYLRRIVRFTKAERACLLITLHYIDQISARMPAFVLSSLTCHRFVIAAICVSSKCLCDAFCSNSVYAKVGGIPVAELNVLEREFLRIIDWNLTCTGEVLQEYYVNLVRQFSKGGYVISDAQSYSSLSSDSDMDTEFSPTSSPAPTPQPVMQTLHPHSSGNVPSTSRREPSTFLIDTATLAPEAPQPPTLEQNMAFAALQQEHAQELESESDMDTAR</sequence>
<dbReference type="SUPFAM" id="SSF47954">
    <property type="entry name" value="Cyclin-like"/>
    <property type="match status" value="1"/>
</dbReference>
<organism evidence="2 3">
    <name type="scientific">Polyporus arcularius HHB13444</name>
    <dbReference type="NCBI Taxonomy" id="1314778"/>
    <lineage>
        <taxon>Eukaryota</taxon>
        <taxon>Fungi</taxon>
        <taxon>Dikarya</taxon>
        <taxon>Basidiomycota</taxon>
        <taxon>Agaricomycotina</taxon>
        <taxon>Agaricomycetes</taxon>
        <taxon>Polyporales</taxon>
        <taxon>Polyporaceae</taxon>
        <taxon>Polyporus</taxon>
    </lineage>
</organism>
<dbReference type="Gene3D" id="1.10.472.10">
    <property type="entry name" value="Cyclin-like"/>
    <property type="match status" value="1"/>
</dbReference>
<dbReference type="InterPro" id="IPR036915">
    <property type="entry name" value="Cyclin-like_sf"/>
</dbReference>
<feature type="region of interest" description="Disordered" evidence="1">
    <location>
        <begin position="184"/>
        <end position="230"/>
    </location>
</feature>
<proteinExistence type="predicted"/>
<dbReference type="InterPro" id="IPR013922">
    <property type="entry name" value="Cyclin_PHO80-like"/>
</dbReference>
<dbReference type="Proteomes" id="UP000308197">
    <property type="component" value="Unassembled WGS sequence"/>
</dbReference>
<reference evidence="2 3" key="1">
    <citation type="journal article" date="2019" name="Nat. Ecol. Evol.">
        <title>Megaphylogeny resolves global patterns of mushroom evolution.</title>
        <authorList>
            <person name="Varga T."/>
            <person name="Krizsan K."/>
            <person name="Foldi C."/>
            <person name="Dima B."/>
            <person name="Sanchez-Garcia M."/>
            <person name="Sanchez-Ramirez S."/>
            <person name="Szollosi G.J."/>
            <person name="Szarkandi J.G."/>
            <person name="Papp V."/>
            <person name="Albert L."/>
            <person name="Andreopoulos W."/>
            <person name="Angelini C."/>
            <person name="Antonin V."/>
            <person name="Barry K.W."/>
            <person name="Bougher N.L."/>
            <person name="Buchanan P."/>
            <person name="Buyck B."/>
            <person name="Bense V."/>
            <person name="Catcheside P."/>
            <person name="Chovatia M."/>
            <person name="Cooper J."/>
            <person name="Damon W."/>
            <person name="Desjardin D."/>
            <person name="Finy P."/>
            <person name="Geml J."/>
            <person name="Haridas S."/>
            <person name="Hughes K."/>
            <person name="Justo A."/>
            <person name="Karasinski D."/>
            <person name="Kautmanova I."/>
            <person name="Kiss B."/>
            <person name="Kocsube S."/>
            <person name="Kotiranta H."/>
            <person name="LaButti K.M."/>
            <person name="Lechner B.E."/>
            <person name="Liimatainen K."/>
            <person name="Lipzen A."/>
            <person name="Lukacs Z."/>
            <person name="Mihaltcheva S."/>
            <person name="Morgado L.N."/>
            <person name="Niskanen T."/>
            <person name="Noordeloos M.E."/>
            <person name="Ohm R.A."/>
            <person name="Ortiz-Santana B."/>
            <person name="Ovrebo C."/>
            <person name="Racz N."/>
            <person name="Riley R."/>
            <person name="Savchenko A."/>
            <person name="Shiryaev A."/>
            <person name="Soop K."/>
            <person name="Spirin V."/>
            <person name="Szebenyi C."/>
            <person name="Tomsovsky M."/>
            <person name="Tulloss R.E."/>
            <person name="Uehling J."/>
            <person name="Grigoriev I.V."/>
            <person name="Vagvolgyi C."/>
            <person name="Papp T."/>
            <person name="Martin F.M."/>
            <person name="Miettinen O."/>
            <person name="Hibbett D.S."/>
            <person name="Nagy L.G."/>
        </authorList>
    </citation>
    <scope>NUCLEOTIDE SEQUENCE [LARGE SCALE GENOMIC DNA]</scope>
    <source>
        <strain evidence="2 3">HHB13444</strain>
    </source>
</reference>
<gene>
    <name evidence="2" type="ORF">K466DRAFT_657604</name>
</gene>
<dbReference type="AlphaFoldDB" id="A0A5C3Q0E3"/>
<evidence type="ECO:0000256" key="1">
    <source>
        <dbReference type="SAM" id="MobiDB-lite"/>
    </source>
</evidence>
<dbReference type="FunCoup" id="A0A5C3Q0E3">
    <property type="interactions" value="35"/>
</dbReference>
<accession>A0A5C3Q0E3</accession>
<protein>
    <submittedName>
        <fullName evidence="2">Cyclin-domain-containing protein</fullName>
    </submittedName>
</protein>